<proteinExistence type="predicted"/>
<name>A0AAV5GNH4_9BASI</name>
<protein>
    <submittedName>
        <fullName evidence="2">Uncharacterized protein</fullName>
    </submittedName>
</protein>
<dbReference type="AlphaFoldDB" id="A0AAV5GNH4"/>
<keyword evidence="3" id="KW-1185">Reference proteome</keyword>
<feature type="compositionally biased region" description="Acidic residues" evidence="1">
    <location>
        <begin position="239"/>
        <end position="258"/>
    </location>
</feature>
<gene>
    <name evidence="2" type="ORF">Rhopal_007215-T1</name>
</gene>
<evidence type="ECO:0000313" key="2">
    <source>
        <dbReference type="EMBL" id="GJN94141.1"/>
    </source>
</evidence>
<dbReference type="EMBL" id="BQKY01000016">
    <property type="protein sequence ID" value="GJN94141.1"/>
    <property type="molecule type" value="Genomic_DNA"/>
</dbReference>
<organism evidence="2 3">
    <name type="scientific">Rhodotorula paludigena</name>
    <dbReference type="NCBI Taxonomy" id="86838"/>
    <lineage>
        <taxon>Eukaryota</taxon>
        <taxon>Fungi</taxon>
        <taxon>Dikarya</taxon>
        <taxon>Basidiomycota</taxon>
        <taxon>Pucciniomycotina</taxon>
        <taxon>Microbotryomycetes</taxon>
        <taxon>Sporidiobolales</taxon>
        <taxon>Sporidiobolaceae</taxon>
        <taxon>Rhodotorula</taxon>
    </lineage>
</organism>
<reference evidence="2 3" key="1">
    <citation type="submission" date="2021-12" db="EMBL/GenBank/DDBJ databases">
        <title>High titer production of polyol ester of fatty acids by Rhodotorula paludigena BS15 towards product separation-free biomass refinery.</title>
        <authorList>
            <person name="Mano J."/>
            <person name="Ono H."/>
            <person name="Tanaka T."/>
            <person name="Naito K."/>
            <person name="Sushida H."/>
            <person name="Ike M."/>
            <person name="Tokuyasu K."/>
            <person name="Kitaoka M."/>
        </authorList>
    </citation>
    <scope>NUCLEOTIDE SEQUENCE [LARGE SCALE GENOMIC DNA]</scope>
    <source>
        <strain evidence="2 3">BS15</strain>
    </source>
</reference>
<sequence>MLSRPNPLQNTLTSLLPSLSLVAASRSVARALVNLLPWFFLQLIFITPTEQIKSTGLCGLVRGATQAEKDKFACFLVLALKYSKMIPGKKRRFDWASLSDSSFAQASHWVAYMLRHKPKPALQRKTRLPCALRKAVVLALEDGYKAGNLAKFYGINVLMVKTLTKKKSLWEGANKKEVADFRDNGSSPAQRRAAVKAKKAKKDVERKKALKKRTGEASSLSGNSSSDNSSDTSINSSEFDTDEFDSDNDNEDSTSDDK</sequence>
<feature type="region of interest" description="Disordered" evidence="1">
    <location>
        <begin position="181"/>
        <end position="258"/>
    </location>
</feature>
<feature type="compositionally biased region" description="Low complexity" evidence="1">
    <location>
        <begin position="218"/>
        <end position="238"/>
    </location>
</feature>
<evidence type="ECO:0000256" key="1">
    <source>
        <dbReference type="SAM" id="MobiDB-lite"/>
    </source>
</evidence>
<accession>A0AAV5GNH4</accession>
<evidence type="ECO:0000313" key="3">
    <source>
        <dbReference type="Proteomes" id="UP001342314"/>
    </source>
</evidence>
<comment type="caution">
    <text evidence="2">The sequence shown here is derived from an EMBL/GenBank/DDBJ whole genome shotgun (WGS) entry which is preliminary data.</text>
</comment>
<dbReference type="Proteomes" id="UP001342314">
    <property type="component" value="Unassembled WGS sequence"/>
</dbReference>